<evidence type="ECO:0008006" key="3">
    <source>
        <dbReference type="Google" id="ProtNLM"/>
    </source>
</evidence>
<dbReference type="RefSeq" id="WP_133845256.1">
    <property type="nucleotide sequence ID" value="NZ_AP024329.1"/>
</dbReference>
<accession>A0ABM7N017</accession>
<dbReference type="GeneID" id="99866408"/>
<dbReference type="Proteomes" id="UP000677515">
    <property type="component" value="Chromosome"/>
</dbReference>
<dbReference type="NCBIfam" id="NF033411">
    <property type="entry name" value="small_mem_YnhF"/>
    <property type="match status" value="1"/>
</dbReference>
<reference evidence="1 2" key="1">
    <citation type="submission" date="2021-01" db="EMBL/GenBank/DDBJ databases">
        <title>Complete genome sequence of Erwinia rhapontici MAFF 311153.</title>
        <authorList>
            <person name="Morohoshi T."/>
            <person name="Someya N."/>
        </authorList>
    </citation>
    <scope>NUCLEOTIDE SEQUENCE [LARGE SCALE GENOMIC DNA]</scope>
    <source>
        <strain evidence="1 2">MAFF 311153</strain>
    </source>
</reference>
<name>A0ABM7N017_ERWRD</name>
<keyword evidence="2" id="KW-1185">Reference proteome</keyword>
<gene>
    <name evidence="1" type="ORF">ERHA53_21200</name>
</gene>
<proteinExistence type="predicted"/>
<evidence type="ECO:0000313" key="1">
    <source>
        <dbReference type="EMBL" id="BCQ34777.1"/>
    </source>
</evidence>
<sequence length="29" mass="3175">MNTDMKMTALTVVGSLLMIIAFSFTAVMH</sequence>
<dbReference type="EMBL" id="AP024329">
    <property type="protein sequence ID" value="BCQ34777.1"/>
    <property type="molecule type" value="Genomic_DNA"/>
</dbReference>
<organism evidence="1 2">
    <name type="scientific">Erwinia rhapontici</name>
    <name type="common">Pectobacterium rhapontici</name>
    <dbReference type="NCBI Taxonomy" id="55212"/>
    <lineage>
        <taxon>Bacteria</taxon>
        <taxon>Pseudomonadati</taxon>
        <taxon>Pseudomonadota</taxon>
        <taxon>Gammaproteobacteria</taxon>
        <taxon>Enterobacterales</taxon>
        <taxon>Erwiniaceae</taxon>
        <taxon>Erwinia</taxon>
    </lineage>
</organism>
<dbReference type="InterPro" id="IPR047743">
    <property type="entry name" value="YnhF-like"/>
</dbReference>
<protein>
    <recommendedName>
        <fullName evidence="3">YnhF family membrane protein</fullName>
    </recommendedName>
</protein>
<evidence type="ECO:0000313" key="2">
    <source>
        <dbReference type="Proteomes" id="UP000677515"/>
    </source>
</evidence>